<organism evidence="3 4">
    <name type="scientific">Gemmatimonas aurantiaca</name>
    <dbReference type="NCBI Taxonomy" id="173480"/>
    <lineage>
        <taxon>Bacteria</taxon>
        <taxon>Pseudomonadati</taxon>
        <taxon>Gemmatimonadota</taxon>
        <taxon>Gemmatimonadia</taxon>
        <taxon>Gemmatimonadales</taxon>
        <taxon>Gemmatimonadaceae</taxon>
        <taxon>Gemmatimonas</taxon>
    </lineage>
</organism>
<dbReference type="InterPro" id="IPR051398">
    <property type="entry name" value="Polysacch_Deacetylase"/>
</dbReference>
<evidence type="ECO:0000313" key="3">
    <source>
        <dbReference type="EMBL" id="HCT57829.1"/>
    </source>
</evidence>
<dbReference type="AlphaFoldDB" id="A0A3D4V9M5"/>
<dbReference type="InterPro" id="IPR011330">
    <property type="entry name" value="Glyco_hydro/deAcase_b/a-brl"/>
</dbReference>
<protein>
    <submittedName>
        <fullName evidence="3">Polysaccharide deacetylase family protein</fullName>
    </submittedName>
</protein>
<dbReference type="GO" id="GO:0016810">
    <property type="term" value="F:hydrolase activity, acting on carbon-nitrogen (but not peptide) bonds"/>
    <property type="evidence" value="ECO:0007669"/>
    <property type="project" value="InterPro"/>
</dbReference>
<keyword evidence="1" id="KW-0732">Signal</keyword>
<gene>
    <name evidence="3" type="ORF">DGD08_11565</name>
</gene>
<sequence>MWIPALCYHRIEVPPHVARDDTNFVTPDMFAGQLDWMKRLGYTGVTIGQVLAWQRGVASLPTRPIAITFDDAYDSVVSQALPRLSALGWPCTVYAVSAYLGDRNRWDPSAPPARLLDAAALRAMLQAGHDVGAHTRHHRRVRGLNGDTAREELAGCREDLEQSLGAACTSFAFPYGSHDRLTVQRVRDAGYAGAVTLKRRTIRKGGDPFRLGRMSVGGPLSHALFALKLAKLQFTPSVI</sequence>
<name>A0A3D4V9M5_9BACT</name>
<feature type="domain" description="NodB homology" evidence="2">
    <location>
        <begin position="63"/>
        <end position="239"/>
    </location>
</feature>
<comment type="caution">
    <text evidence="3">The sequence shown here is derived from an EMBL/GenBank/DDBJ whole genome shotgun (WGS) entry which is preliminary data.</text>
</comment>
<dbReference type="PANTHER" id="PTHR34216:SF7">
    <property type="entry name" value="POLY-BETA-1,6-N-ACETYL-D-GLUCOSAMINE N-DEACETYLASE"/>
    <property type="match status" value="1"/>
</dbReference>
<dbReference type="CDD" id="cd10918">
    <property type="entry name" value="CE4_NodB_like_5s_6s"/>
    <property type="match status" value="1"/>
</dbReference>
<dbReference type="Gene3D" id="3.20.20.370">
    <property type="entry name" value="Glycoside hydrolase/deacetylase"/>
    <property type="match status" value="1"/>
</dbReference>
<dbReference type="Pfam" id="PF01522">
    <property type="entry name" value="Polysacc_deac_1"/>
    <property type="match status" value="1"/>
</dbReference>
<dbReference type="PANTHER" id="PTHR34216">
    <property type="match status" value="1"/>
</dbReference>
<evidence type="ECO:0000313" key="4">
    <source>
        <dbReference type="Proteomes" id="UP000264071"/>
    </source>
</evidence>
<dbReference type="Proteomes" id="UP000264071">
    <property type="component" value="Unassembled WGS sequence"/>
</dbReference>
<dbReference type="InterPro" id="IPR002509">
    <property type="entry name" value="NODB_dom"/>
</dbReference>
<dbReference type="PROSITE" id="PS51677">
    <property type="entry name" value="NODB"/>
    <property type="match status" value="1"/>
</dbReference>
<dbReference type="EMBL" id="DPIY01000010">
    <property type="protein sequence ID" value="HCT57829.1"/>
    <property type="molecule type" value="Genomic_DNA"/>
</dbReference>
<evidence type="ECO:0000256" key="1">
    <source>
        <dbReference type="ARBA" id="ARBA00022729"/>
    </source>
</evidence>
<proteinExistence type="predicted"/>
<evidence type="ECO:0000259" key="2">
    <source>
        <dbReference type="PROSITE" id="PS51677"/>
    </source>
</evidence>
<dbReference type="SUPFAM" id="SSF88713">
    <property type="entry name" value="Glycoside hydrolase/deacetylase"/>
    <property type="match status" value="1"/>
</dbReference>
<dbReference type="OMA" id="HTNDLHY"/>
<accession>A0A3D4V9M5</accession>
<dbReference type="GO" id="GO:0005975">
    <property type="term" value="P:carbohydrate metabolic process"/>
    <property type="evidence" value="ECO:0007669"/>
    <property type="project" value="InterPro"/>
</dbReference>
<reference evidence="3 4" key="1">
    <citation type="journal article" date="2018" name="Nat. Biotechnol.">
        <title>A standardized bacterial taxonomy based on genome phylogeny substantially revises the tree of life.</title>
        <authorList>
            <person name="Parks D.H."/>
            <person name="Chuvochina M."/>
            <person name="Waite D.W."/>
            <person name="Rinke C."/>
            <person name="Skarshewski A."/>
            <person name="Chaumeil P.A."/>
            <person name="Hugenholtz P."/>
        </authorList>
    </citation>
    <scope>NUCLEOTIDE SEQUENCE [LARGE SCALE GENOMIC DNA]</scope>
    <source>
        <strain evidence="3">UBA8844</strain>
    </source>
</reference>